<accession>A0ABQ6G083</accession>
<evidence type="ECO:0000256" key="1">
    <source>
        <dbReference type="SAM" id="Phobius"/>
    </source>
</evidence>
<keyword evidence="1" id="KW-0472">Membrane</keyword>
<evidence type="ECO:0000313" key="2">
    <source>
        <dbReference type="EMBL" id="GLV59505.1"/>
    </source>
</evidence>
<keyword evidence="1" id="KW-0812">Transmembrane</keyword>
<keyword evidence="3" id="KW-1185">Reference proteome</keyword>
<sequence length="236" mass="26303">MDMVKSVYPVNKEVHAYGGHFLVGEYSPARRSPPLPVIPARASARHAAVTKVRPRYPRWMSELVQEDVTRMPTVQEDVTRMPTVQEDVTRMPTVPQPETIWQFETPRYAAESSVASLTLAVTDTSLVARPAISRAPTIPRQKSVRPAAGRDTSIVARLREHHIDDIDTVPPLLSSPVMLHEPGASIRHPIEGIRWWLIQPGRLEFLLWLGGTIVLIGLTVVFVLFILSSLGYLAVP</sequence>
<name>A0ABQ6G083_9CHLR</name>
<gene>
    <name evidence="2" type="ORF">KDH_63310</name>
</gene>
<reference evidence="2 3" key="1">
    <citation type="submission" date="2023-02" db="EMBL/GenBank/DDBJ databases">
        <title>Dictyobacter halimunensis sp. nov., a new member of the class Ktedonobacteria from forest soil in a geothermal area.</title>
        <authorList>
            <person name="Rachmania M.K."/>
            <person name="Ningsih F."/>
            <person name="Sakai Y."/>
            <person name="Yabe S."/>
            <person name="Yokota A."/>
            <person name="Sjamsuridzal W."/>
        </authorList>
    </citation>
    <scope>NUCLEOTIDE SEQUENCE [LARGE SCALE GENOMIC DNA]</scope>
    <source>
        <strain evidence="2 3">S3.2.2.5</strain>
    </source>
</reference>
<comment type="caution">
    <text evidence="2">The sequence shown here is derived from an EMBL/GenBank/DDBJ whole genome shotgun (WGS) entry which is preliminary data.</text>
</comment>
<organism evidence="2 3">
    <name type="scientific">Dictyobacter halimunensis</name>
    <dbReference type="NCBI Taxonomy" id="3026934"/>
    <lineage>
        <taxon>Bacteria</taxon>
        <taxon>Bacillati</taxon>
        <taxon>Chloroflexota</taxon>
        <taxon>Ktedonobacteria</taxon>
        <taxon>Ktedonobacterales</taxon>
        <taxon>Dictyobacteraceae</taxon>
        <taxon>Dictyobacter</taxon>
    </lineage>
</organism>
<evidence type="ECO:0000313" key="3">
    <source>
        <dbReference type="Proteomes" id="UP001344906"/>
    </source>
</evidence>
<proteinExistence type="predicted"/>
<keyword evidence="1" id="KW-1133">Transmembrane helix</keyword>
<protein>
    <submittedName>
        <fullName evidence="2">Uncharacterized protein</fullName>
    </submittedName>
</protein>
<dbReference type="Proteomes" id="UP001344906">
    <property type="component" value="Unassembled WGS sequence"/>
</dbReference>
<feature type="transmembrane region" description="Helical" evidence="1">
    <location>
        <begin position="205"/>
        <end position="235"/>
    </location>
</feature>
<dbReference type="EMBL" id="BSRI01000002">
    <property type="protein sequence ID" value="GLV59505.1"/>
    <property type="molecule type" value="Genomic_DNA"/>
</dbReference>